<comment type="caution">
    <text evidence="2">The sequence shown here is derived from an EMBL/GenBank/DDBJ whole genome shotgun (WGS) entry which is preliminary data.</text>
</comment>
<dbReference type="Proteomes" id="UP000636918">
    <property type="component" value="Unassembled WGS sequence"/>
</dbReference>
<dbReference type="EMBL" id="JAERSG010000004">
    <property type="protein sequence ID" value="MBL0748803.1"/>
    <property type="molecule type" value="Genomic_DNA"/>
</dbReference>
<name>A0ABS1LAT0_9ACTN</name>
<proteinExistence type="predicted"/>
<dbReference type="RefSeq" id="WP_201938079.1">
    <property type="nucleotide sequence ID" value="NZ_JAERSG010000004.1"/>
</dbReference>
<organism evidence="2 3">
    <name type="scientific">Nocardioides baculatus</name>
    <dbReference type="NCBI Taxonomy" id="2801337"/>
    <lineage>
        <taxon>Bacteria</taxon>
        <taxon>Bacillati</taxon>
        <taxon>Actinomycetota</taxon>
        <taxon>Actinomycetes</taxon>
        <taxon>Propionibacteriales</taxon>
        <taxon>Nocardioidaceae</taxon>
        <taxon>Nocardioides</taxon>
    </lineage>
</organism>
<sequence>MLLLPLLAVGCTTTPAPPPTPTPSEATPAKPEAAEPPPARLDPGDLDRSGPPRLAYVRGHLLHRPDGSELTVRLGLRGPWGISSVVPVRDGYLVTDDRWFEGSVGMHRIDDDGDVVASWTSTGPALSSPTGKVAWVSVVPPESGETGATVLHSEVTTQRLPRLVWPVLSRHDDSVVTFTALRREGTTWRRRGFASDLRRPPHRVPTPSGRTRSPDGRHWWVLRRHRLVIGGAEGEVELRSRPFVQAFGRPAWEDDEHLLVTLTQRRHQAIARIDLDGTVTLASGWSPFANAGYAFVERPVSG</sequence>
<reference evidence="2 3" key="1">
    <citation type="submission" date="2021-01" db="EMBL/GenBank/DDBJ databases">
        <title>Genome seq and assembly of Nocardiodes sp. G10.</title>
        <authorList>
            <person name="Chhetri G."/>
        </authorList>
    </citation>
    <scope>NUCLEOTIDE SEQUENCE [LARGE SCALE GENOMIC DNA]</scope>
    <source>
        <strain evidence="2 3">G10</strain>
    </source>
</reference>
<evidence type="ECO:0000313" key="2">
    <source>
        <dbReference type="EMBL" id="MBL0748803.1"/>
    </source>
</evidence>
<keyword evidence="3" id="KW-1185">Reference proteome</keyword>
<gene>
    <name evidence="2" type="ORF">JI751_14375</name>
</gene>
<evidence type="ECO:0000313" key="3">
    <source>
        <dbReference type="Proteomes" id="UP000636918"/>
    </source>
</evidence>
<protein>
    <submittedName>
        <fullName evidence="2">Uncharacterized protein</fullName>
    </submittedName>
</protein>
<accession>A0ABS1LAT0</accession>
<evidence type="ECO:0000256" key="1">
    <source>
        <dbReference type="SAM" id="MobiDB-lite"/>
    </source>
</evidence>
<feature type="region of interest" description="Disordered" evidence="1">
    <location>
        <begin position="11"/>
        <end position="50"/>
    </location>
</feature>